<dbReference type="Pfam" id="PF12697">
    <property type="entry name" value="Abhydrolase_6"/>
    <property type="match status" value="1"/>
</dbReference>
<organism evidence="2 3">
    <name type="scientific">Pseudomonas quercus</name>
    <dbReference type="NCBI Taxonomy" id="2722792"/>
    <lineage>
        <taxon>Bacteria</taxon>
        <taxon>Pseudomonadati</taxon>
        <taxon>Pseudomonadota</taxon>
        <taxon>Gammaproteobacteria</taxon>
        <taxon>Pseudomonadales</taxon>
        <taxon>Pseudomonadaceae</taxon>
        <taxon>Pseudomonas</taxon>
    </lineage>
</organism>
<dbReference type="InterPro" id="IPR000073">
    <property type="entry name" value="AB_hydrolase_1"/>
</dbReference>
<comment type="caution">
    <text evidence="2">The sequence shown here is derived from an EMBL/GenBank/DDBJ whole genome shotgun (WGS) entry which is preliminary data.</text>
</comment>
<keyword evidence="2" id="KW-0378">Hydrolase</keyword>
<accession>A0ABX0YNA6</accession>
<sequence length="267" mass="30023">MPDTLFFAHANGFPAGTYGPMLAKLATAFCVQYLPQHGHDPSFPVEDNWALLVDELLQAIRIQPTPVWGVGHSLGGLLHLHAALRHPELYKGLVLLDSPLLTRRDQWLIHAAKRLGLIDHITPAGRTQGRRERFASHEEARRYFADKALFRPFTPECLEAYLEHGLVAEGQAWRLAFEPDIELRIYRSVPHVSPSPPHLLTLPLALLCGKASTVVRRHHARYVSRLARGEFHSVPGGHLFPMEHPLETAEQVLAVLRRWQEGASHHG</sequence>
<protein>
    <submittedName>
        <fullName evidence="2">Alpha/beta hydrolase</fullName>
    </submittedName>
</protein>
<dbReference type="RefSeq" id="WP_168086020.1">
    <property type="nucleotide sequence ID" value="NZ_JAAVJI010000020.1"/>
</dbReference>
<dbReference type="InterPro" id="IPR050228">
    <property type="entry name" value="Carboxylesterase_BioH"/>
</dbReference>
<dbReference type="Gene3D" id="3.40.50.1820">
    <property type="entry name" value="alpha/beta hydrolase"/>
    <property type="match status" value="1"/>
</dbReference>
<dbReference type="PANTHER" id="PTHR43194:SF2">
    <property type="entry name" value="PEROXISOMAL MEMBRANE PROTEIN LPX1"/>
    <property type="match status" value="1"/>
</dbReference>
<feature type="domain" description="AB hydrolase-1" evidence="1">
    <location>
        <begin position="6"/>
        <end position="250"/>
    </location>
</feature>
<dbReference type="InterPro" id="IPR029058">
    <property type="entry name" value="AB_hydrolase_fold"/>
</dbReference>
<evidence type="ECO:0000259" key="1">
    <source>
        <dbReference type="Pfam" id="PF12697"/>
    </source>
</evidence>
<evidence type="ECO:0000313" key="3">
    <source>
        <dbReference type="Proteomes" id="UP000746535"/>
    </source>
</evidence>
<dbReference type="PANTHER" id="PTHR43194">
    <property type="entry name" value="HYDROLASE ALPHA/BETA FOLD FAMILY"/>
    <property type="match status" value="1"/>
</dbReference>
<dbReference type="EMBL" id="JAAVJI010000020">
    <property type="protein sequence ID" value="NJP03453.1"/>
    <property type="molecule type" value="Genomic_DNA"/>
</dbReference>
<dbReference type="SUPFAM" id="SSF53474">
    <property type="entry name" value="alpha/beta-Hydrolases"/>
    <property type="match status" value="1"/>
</dbReference>
<keyword evidence="3" id="KW-1185">Reference proteome</keyword>
<name>A0ABX0YNA6_9PSED</name>
<evidence type="ECO:0000313" key="2">
    <source>
        <dbReference type="EMBL" id="NJP03453.1"/>
    </source>
</evidence>
<proteinExistence type="predicted"/>
<reference evidence="2 3" key="1">
    <citation type="submission" date="2020-03" db="EMBL/GenBank/DDBJ databases">
        <authorList>
            <person name="Wang L."/>
            <person name="He N."/>
            <person name="Li Y."/>
            <person name="Fang Y."/>
            <person name="Zhang F."/>
        </authorList>
    </citation>
    <scope>NUCLEOTIDE SEQUENCE [LARGE SCALE GENOMIC DNA]</scope>
    <source>
        <strain evidence="3">hsmgli-8</strain>
    </source>
</reference>
<dbReference type="Proteomes" id="UP000746535">
    <property type="component" value="Unassembled WGS sequence"/>
</dbReference>
<dbReference type="GO" id="GO:0016787">
    <property type="term" value="F:hydrolase activity"/>
    <property type="evidence" value="ECO:0007669"/>
    <property type="project" value="UniProtKB-KW"/>
</dbReference>
<gene>
    <name evidence="2" type="ORF">HBH25_21690</name>
</gene>